<dbReference type="Proteomes" id="UP000001568">
    <property type="component" value="Chromosome 4"/>
</dbReference>
<dbReference type="EMBL" id="CP000584">
    <property type="protein sequence ID" value="ABO95751.1"/>
    <property type="molecule type" value="Genomic_DNA"/>
</dbReference>
<name>A4RVR4_OSTLU</name>
<dbReference type="HOGENOM" id="CLU_2709245_0_0_1"/>
<sequence>MRVEKPIATVARATQYLPQVVESKWRRNRAFQTRNAGLPTVHHIKFCRRTEIIKYNTSKADAKATHLSANHEK</sequence>
<keyword evidence="2" id="KW-1185">Reference proteome</keyword>
<gene>
    <name evidence="1" type="ORF">OSTLU_31070</name>
</gene>
<dbReference type="AlphaFoldDB" id="A4RVR4"/>
<dbReference type="KEGG" id="olu:OSTLU_31070"/>
<dbReference type="GeneID" id="5001206"/>
<organism evidence="1 2">
    <name type="scientific">Ostreococcus lucimarinus (strain CCE9901)</name>
    <dbReference type="NCBI Taxonomy" id="436017"/>
    <lineage>
        <taxon>Eukaryota</taxon>
        <taxon>Viridiplantae</taxon>
        <taxon>Chlorophyta</taxon>
        <taxon>Mamiellophyceae</taxon>
        <taxon>Mamiellales</taxon>
        <taxon>Bathycoccaceae</taxon>
        <taxon>Ostreococcus</taxon>
    </lineage>
</organism>
<evidence type="ECO:0000313" key="1">
    <source>
        <dbReference type="EMBL" id="ABO95751.1"/>
    </source>
</evidence>
<evidence type="ECO:0000313" key="2">
    <source>
        <dbReference type="Proteomes" id="UP000001568"/>
    </source>
</evidence>
<dbReference type="RefSeq" id="XP_001417458.1">
    <property type="nucleotide sequence ID" value="XM_001417421.1"/>
</dbReference>
<dbReference type="Gramene" id="ABO95751">
    <property type="protein sequence ID" value="ABO95751"/>
    <property type="gene ID" value="OSTLU_31070"/>
</dbReference>
<proteinExistence type="predicted"/>
<protein>
    <submittedName>
        <fullName evidence="1">Uncharacterized protein</fullName>
    </submittedName>
</protein>
<accession>A4RVR4</accession>
<reference evidence="1 2" key="1">
    <citation type="journal article" date="2007" name="Proc. Natl. Acad. Sci. U.S.A.">
        <title>The tiny eukaryote Ostreococcus provides genomic insights into the paradox of plankton speciation.</title>
        <authorList>
            <person name="Palenik B."/>
            <person name="Grimwood J."/>
            <person name="Aerts A."/>
            <person name="Rouze P."/>
            <person name="Salamov A."/>
            <person name="Putnam N."/>
            <person name="Dupont C."/>
            <person name="Jorgensen R."/>
            <person name="Derelle E."/>
            <person name="Rombauts S."/>
            <person name="Zhou K."/>
            <person name="Otillar R."/>
            <person name="Merchant S.S."/>
            <person name="Podell S."/>
            <person name="Gaasterland T."/>
            <person name="Napoli C."/>
            <person name="Gendler K."/>
            <person name="Manuell A."/>
            <person name="Tai V."/>
            <person name="Vallon O."/>
            <person name="Piganeau G."/>
            <person name="Jancek S."/>
            <person name="Heijde M."/>
            <person name="Jabbari K."/>
            <person name="Bowler C."/>
            <person name="Lohr M."/>
            <person name="Robbens S."/>
            <person name="Werner G."/>
            <person name="Dubchak I."/>
            <person name="Pazour G.J."/>
            <person name="Ren Q."/>
            <person name="Paulsen I."/>
            <person name="Delwiche C."/>
            <person name="Schmutz J."/>
            <person name="Rokhsar D."/>
            <person name="Van de Peer Y."/>
            <person name="Moreau H."/>
            <person name="Grigoriev I.V."/>
        </authorList>
    </citation>
    <scope>NUCLEOTIDE SEQUENCE [LARGE SCALE GENOMIC DNA]</scope>
    <source>
        <strain evidence="1 2">CCE9901</strain>
    </source>
</reference>